<dbReference type="InterPro" id="IPR023210">
    <property type="entry name" value="NADP_OxRdtase_dom"/>
</dbReference>
<protein>
    <submittedName>
        <fullName evidence="3">Aldo/keto reductase</fullName>
    </submittedName>
</protein>
<name>A0ABQ4D501_9ACTN</name>
<comment type="caution">
    <text evidence="3">The sequence shown here is derived from an EMBL/GenBank/DDBJ whole genome shotgun (WGS) entry which is preliminary data.</text>
</comment>
<dbReference type="InterPro" id="IPR036812">
    <property type="entry name" value="NAD(P)_OxRdtase_dom_sf"/>
</dbReference>
<dbReference type="EMBL" id="BONE01000172">
    <property type="protein sequence ID" value="GIF78602.1"/>
    <property type="molecule type" value="Genomic_DNA"/>
</dbReference>
<evidence type="ECO:0000313" key="3">
    <source>
        <dbReference type="EMBL" id="GIF78602.1"/>
    </source>
</evidence>
<organism evidence="3 4">
    <name type="scientific">Asanoa siamensis</name>
    <dbReference type="NCBI Taxonomy" id="926357"/>
    <lineage>
        <taxon>Bacteria</taxon>
        <taxon>Bacillati</taxon>
        <taxon>Actinomycetota</taxon>
        <taxon>Actinomycetes</taxon>
        <taxon>Micromonosporales</taxon>
        <taxon>Micromonosporaceae</taxon>
        <taxon>Asanoa</taxon>
    </lineage>
</organism>
<feature type="domain" description="NADP-dependent oxidoreductase" evidence="2">
    <location>
        <begin position="17"/>
        <end position="320"/>
    </location>
</feature>
<dbReference type="PANTHER" id="PTHR43364">
    <property type="entry name" value="NADH-SPECIFIC METHYLGLYOXAL REDUCTASE-RELATED"/>
    <property type="match status" value="1"/>
</dbReference>
<evidence type="ECO:0000256" key="1">
    <source>
        <dbReference type="ARBA" id="ARBA00023002"/>
    </source>
</evidence>
<dbReference type="InterPro" id="IPR050523">
    <property type="entry name" value="AKR_Detox_Biosynth"/>
</dbReference>
<reference evidence="3 4" key="1">
    <citation type="submission" date="2021-01" db="EMBL/GenBank/DDBJ databases">
        <title>Whole genome shotgun sequence of Asanoa siamensis NBRC 107932.</title>
        <authorList>
            <person name="Komaki H."/>
            <person name="Tamura T."/>
        </authorList>
    </citation>
    <scope>NUCLEOTIDE SEQUENCE [LARGE SCALE GENOMIC DNA]</scope>
    <source>
        <strain evidence="3 4">NBRC 107932</strain>
    </source>
</reference>
<keyword evidence="4" id="KW-1185">Reference proteome</keyword>
<evidence type="ECO:0000313" key="4">
    <source>
        <dbReference type="Proteomes" id="UP000604117"/>
    </source>
</evidence>
<gene>
    <name evidence="3" type="ORF">Asi02nite_81200</name>
</gene>
<proteinExistence type="predicted"/>
<dbReference type="CDD" id="cd19080">
    <property type="entry name" value="AKR_AKR9A_9B"/>
    <property type="match status" value="1"/>
</dbReference>
<sequence length="362" mass="38718">MNNHYYLLGRSGLRVSRIALGTMNFGTGGFHAAYGKTAAEAEPIFRRYVEAGGNLIDTADFYTAGESETILGKLIAAPGVRDRLVLTSKFTNTVDPTDPNAGGNGRKHMIRAVEASLRRLGTDYLDLYLLHTWDRITPVEEVVHTFDDLVRAGKVRYAGLSDVPAWYAARAQTFAEANALTPMVTVQLPYNLVARDIEAEFPAMAQTLGIGLTIWSPIAGGLLTGKYKRSGDGLTGEGRLQAAGGQRAVSAREWRVIEELEKVAAELGRPMAQVAVNWVATQPAVGSVIVGASSPAQLDGNLAALDFEIPADARKRLDAASAPALGMPYTMFTPAYQSWIVSPGLGIGDKPAGYAPPLWNAA</sequence>
<dbReference type="SUPFAM" id="SSF51430">
    <property type="entry name" value="NAD(P)-linked oxidoreductase"/>
    <property type="match status" value="1"/>
</dbReference>
<dbReference type="Gene3D" id="3.20.20.100">
    <property type="entry name" value="NADP-dependent oxidoreductase domain"/>
    <property type="match status" value="1"/>
</dbReference>
<accession>A0ABQ4D501</accession>
<dbReference type="Pfam" id="PF00248">
    <property type="entry name" value="Aldo_ket_red"/>
    <property type="match status" value="1"/>
</dbReference>
<dbReference type="Proteomes" id="UP000604117">
    <property type="component" value="Unassembled WGS sequence"/>
</dbReference>
<evidence type="ECO:0000259" key="2">
    <source>
        <dbReference type="Pfam" id="PF00248"/>
    </source>
</evidence>
<dbReference type="PANTHER" id="PTHR43364:SF4">
    <property type="entry name" value="NAD(P)-LINKED OXIDOREDUCTASE SUPERFAMILY PROTEIN"/>
    <property type="match status" value="1"/>
</dbReference>
<keyword evidence="1" id="KW-0560">Oxidoreductase</keyword>